<dbReference type="FunFam" id="1.10.418.10:FF:000057">
    <property type="entry name" value="Calmin"/>
    <property type="match status" value="1"/>
</dbReference>
<dbReference type="PROSITE" id="PS50021">
    <property type="entry name" value="CH"/>
    <property type="match status" value="2"/>
</dbReference>
<dbReference type="InterPro" id="IPR036872">
    <property type="entry name" value="CH_dom_sf"/>
</dbReference>
<dbReference type="InterPro" id="IPR001589">
    <property type="entry name" value="Actinin_actin-bd_CS"/>
</dbReference>
<evidence type="ECO:0000313" key="7">
    <source>
        <dbReference type="Proteomes" id="UP001519460"/>
    </source>
</evidence>
<dbReference type="GO" id="GO:0003779">
    <property type="term" value="F:actin binding"/>
    <property type="evidence" value="ECO:0007669"/>
    <property type="project" value="UniProtKB-KW"/>
</dbReference>
<reference evidence="6 7" key="1">
    <citation type="journal article" date="2023" name="Sci. Data">
        <title>Genome assembly of the Korean intertidal mud-creeper Batillaria attramentaria.</title>
        <authorList>
            <person name="Patra A.K."/>
            <person name="Ho P.T."/>
            <person name="Jun S."/>
            <person name="Lee S.J."/>
            <person name="Kim Y."/>
            <person name="Won Y.J."/>
        </authorList>
    </citation>
    <scope>NUCLEOTIDE SEQUENCE [LARGE SCALE GENOMIC DNA]</scope>
    <source>
        <strain evidence="6">Wonlab-2016</strain>
    </source>
</reference>
<comment type="caution">
    <text evidence="6">The sequence shown here is derived from an EMBL/GenBank/DDBJ whole genome shotgun (WGS) entry which is preliminary data.</text>
</comment>
<dbReference type="Proteomes" id="UP001519460">
    <property type="component" value="Unassembled WGS sequence"/>
</dbReference>
<dbReference type="PROSITE" id="PS00020">
    <property type="entry name" value="ACTININ_2"/>
    <property type="match status" value="1"/>
</dbReference>
<keyword evidence="1" id="KW-0677">Repeat</keyword>
<evidence type="ECO:0000256" key="2">
    <source>
        <dbReference type="ARBA" id="ARBA00023203"/>
    </source>
</evidence>
<feature type="domain" description="Calponin-homology (CH)" evidence="5">
    <location>
        <begin position="28"/>
        <end position="133"/>
    </location>
</feature>
<dbReference type="SMART" id="SM00033">
    <property type="entry name" value="CH"/>
    <property type="match status" value="2"/>
</dbReference>
<dbReference type="InterPro" id="IPR001715">
    <property type="entry name" value="CH_dom"/>
</dbReference>
<gene>
    <name evidence="6" type="ORF">BaRGS_00025448</name>
</gene>
<keyword evidence="4" id="KW-0732">Signal</keyword>
<feature type="non-terminal residue" evidence="6">
    <location>
        <position position="365"/>
    </location>
</feature>
<feature type="chain" id="PRO_5044857903" description="Calponin-homology (CH) domain-containing protein" evidence="4">
    <location>
        <begin position="20"/>
        <end position="365"/>
    </location>
</feature>
<feature type="domain" description="Calponin-homology (CH)" evidence="5">
    <location>
        <begin position="148"/>
        <end position="253"/>
    </location>
</feature>
<dbReference type="EMBL" id="JACVVK020000229">
    <property type="protein sequence ID" value="KAK7483281.1"/>
    <property type="molecule type" value="Genomic_DNA"/>
</dbReference>
<keyword evidence="7" id="KW-1185">Reference proteome</keyword>
<proteinExistence type="predicted"/>
<evidence type="ECO:0000256" key="1">
    <source>
        <dbReference type="ARBA" id="ARBA00022737"/>
    </source>
</evidence>
<name>A0ABD0K857_9CAEN</name>
<evidence type="ECO:0000256" key="3">
    <source>
        <dbReference type="SAM" id="MobiDB-lite"/>
    </source>
</evidence>
<dbReference type="PANTHER" id="PTHR11915">
    <property type="entry name" value="SPECTRIN/FILAMIN RELATED CYTOSKELETAL PROTEIN"/>
    <property type="match status" value="1"/>
</dbReference>
<protein>
    <recommendedName>
        <fullName evidence="5">Calponin-homology (CH) domain-containing protein</fullName>
    </recommendedName>
</protein>
<feature type="region of interest" description="Disordered" evidence="3">
    <location>
        <begin position="264"/>
        <end position="296"/>
    </location>
</feature>
<keyword evidence="2" id="KW-0009">Actin-binding</keyword>
<evidence type="ECO:0000256" key="4">
    <source>
        <dbReference type="SAM" id="SignalP"/>
    </source>
</evidence>
<evidence type="ECO:0000259" key="5">
    <source>
        <dbReference type="PROSITE" id="PS50021"/>
    </source>
</evidence>
<accession>A0ABD0K857</accession>
<evidence type="ECO:0000313" key="6">
    <source>
        <dbReference type="EMBL" id="KAK7483281.1"/>
    </source>
</evidence>
<sequence>MTLTVTMSIFSMWRQLTEAGQAEDEREDIQKKTFTKWINSQLSKAGRQEIHDLFVDLRDGASLLSLLEVLSGLVLKREKGRLRVHHINNVNRALEVLETNYNIKLVNISSNDIVDGNPKLTLGLVWSIILHWQVKDVMKNVMEDLRQTNLERTLLAWCQMSTAGYKGVNITNFTTSWRDGLAFNALLHHFRPDLFRYEDLLHNDSETNLNHAFQAAFEHLGIARLLDAEDMSVDVPDKKSIMTYLMCMFQVLPHATLTSQITVEPHPTGRTAPSPALSPASPSSPENSVSSSSELALPHVPREKMAEVVTVITWPLYRQGLLLLFTHNWPDKVECFIRRQSTVSLSARKQAVDITSARCEQVVAT</sequence>
<dbReference type="PROSITE" id="PS00019">
    <property type="entry name" value="ACTININ_1"/>
    <property type="match status" value="1"/>
</dbReference>
<dbReference type="AlphaFoldDB" id="A0ABD0K857"/>
<organism evidence="6 7">
    <name type="scientific">Batillaria attramentaria</name>
    <dbReference type="NCBI Taxonomy" id="370345"/>
    <lineage>
        <taxon>Eukaryota</taxon>
        <taxon>Metazoa</taxon>
        <taxon>Spiralia</taxon>
        <taxon>Lophotrochozoa</taxon>
        <taxon>Mollusca</taxon>
        <taxon>Gastropoda</taxon>
        <taxon>Caenogastropoda</taxon>
        <taxon>Sorbeoconcha</taxon>
        <taxon>Cerithioidea</taxon>
        <taxon>Batillariidae</taxon>
        <taxon>Batillaria</taxon>
    </lineage>
</organism>
<dbReference type="Gene3D" id="1.10.418.10">
    <property type="entry name" value="Calponin-like domain"/>
    <property type="match status" value="2"/>
</dbReference>
<dbReference type="SUPFAM" id="SSF47576">
    <property type="entry name" value="Calponin-homology domain, CH-domain"/>
    <property type="match status" value="1"/>
</dbReference>
<feature type="compositionally biased region" description="Low complexity" evidence="3">
    <location>
        <begin position="272"/>
        <end position="296"/>
    </location>
</feature>
<feature type="signal peptide" evidence="4">
    <location>
        <begin position="1"/>
        <end position="19"/>
    </location>
</feature>
<dbReference type="FunFam" id="1.10.418.10:FF:000048">
    <property type="entry name" value="Short stop, isoform B"/>
    <property type="match status" value="1"/>
</dbReference>
<dbReference type="Pfam" id="PF00307">
    <property type="entry name" value="CH"/>
    <property type="match status" value="2"/>
</dbReference>